<sequence length="344" mass="38531">MTAEPFQTRTAIDIFSTVTIHGLAFTPDGVAVPVTLNRSTSLPSNRTTFGPHLPCDEQEGWDSLPLPAHGLHLELELGEYLGNGRTSLTYVACVRHVSDSHGGVHINAPLNASAELCLKLAKPTFCRSLAREAWFYEQLPEDEAYQGIIVPKCYGLFSAPKNSLSTPTGKDISIRPWEEKGAKLPLRYPEGSLQSKYGDDLPDDWAYRGFMDDGRRAKIDSPWNSWRPNPESPTVSIFLMERLGEHYSEAVFRSHPESRSGLADLIEDLSSAAVMHNDFKFNNVLRAPPNSPTCPRHRKVHSWRVIDFDRSTKWGKSVPSDTEVVTANQRLDFLSSWGFFWGET</sequence>
<proteinExistence type="predicted"/>
<dbReference type="InParanoid" id="A0A369K2W8"/>
<keyword evidence="2" id="KW-1185">Reference proteome</keyword>
<dbReference type="AlphaFoldDB" id="A0A369K2W8"/>
<gene>
    <name evidence="1" type="ORF">Hypma_001302</name>
</gene>
<comment type="caution">
    <text evidence="1">The sequence shown here is derived from an EMBL/GenBank/DDBJ whole genome shotgun (WGS) entry which is preliminary data.</text>
</comment>
<organism evidence="1 2">
    <name type="scientific">Hypsizygus marmoreus</name>
    <name type="common">White beech mushroom</name>
    <name type="synonym">Agaricus marmoreus</name>
    <dbReference type="NCBI Taxonomy" id="39966"/>
    <lineage>
        <taxon>Eukaryota</taxon>
        <taxon>Fungi</taxon>
        <taxon>Dikarya</taxon>
        <taxon>Basidiomycota</taxon>
        <taxon>Agaricomycotina</taxon>
        <taxon>Agaricomycetes</taxon>
        <taxon>Agaricomycetidae</taxon>
        <taxon>Agaricales</taxon>
        <taxon>Tricholomatineae</taxon>
        <taxon>Lyophyllaceae</taxon>
        <taxon>Hypsizygus</taxon>
    </lineage>
</organism>
<dbReference type="Proteomes" id="UP000076154">
    <property type="component" value="Unassembled WGS sequence"/>
</dbReference>
<evidence type="ECO:0000313" key="2">
    <source>
        <dbReference type="Proteomes" id="UP000076154"/>
    </source>
</evidence>
<reference evidence="1" key="1">
    <citation type="submission" date="2018-04" db="EMBL/GenBank/DDBJ databases">
        <title>Whole genome sequencing of Hypsizygus marmoreus.</title>
        <authorList>
            <person name="Choi I.-G."/>
            <person name="Min B."/>
            <person name="Kim J.-G."/>
            <person name="Kim S."/>
            <person name="Oh Y.-L."/>
            <person name="Kong W.-S."/>
            <person name="Park H."/>
            <person name="Jeong J."/>
            <person name="Song E.-S."/>
        </authorList>
    </citation>
    <scope>NUCLEOTIDE SEQUENCE [LARGE SCALE GENOMIC DNA]</scope>
    <source>
        <strain evidence="1">51987-8</strain>
    </source>
</reference>
<name>A0A369K2W8_HYPMA</name>
<protein>
    <recommendedName>
        <fullName evidence="3">Protein kinase domain-containing protein</fullName>
    </recommendedName>
</protein>
<evidence type="ECO:0008006" key="3">
    <source>
        <dbReference type="Google" id="ProtNLM"/>
    </source>
</evidence>
<dbReference type="EMBL" id="LUEZ02000012">
    <property type="protein sequence ID" value="RDB28308.1"/>
    <property type="molecule type" value="Genomic_DNA"/>
</dbReference>
<dbReference type="OrthoDB" id="3182995at2759"/>
<accession>A0A369K2W8</accession>
<dbReference type="SUPFAM" id="SSF56112">
    <property type="entry name" value="Protein kinase-like (PK-like)"/>
    <property type="match status" value="1"/>
</dbReference>
<dbReference type="InterPro" id="IPR011009">
    <property type="entry name" value="Kinase-like_dom_sf"/>
</dbReference>
<evidence type="ECO:0000313" key="1">
    <source>
        <dbReference type="EMBL" id="RDB28308.1"/>
    </source>
</evidence>